<dbReference type="Pfam" id="PF00293">
    <property type="entry name" value="NUDIX"/>
    <property type="match status" value="1"/>
</dbReference>
<dbReference type="CDD" id="cd02883">
    <property type="entry name" value="NUDIX_Hydrolase"/>
    <property type="match status" value="1"/>
</dbReference>
<dbReference type="PRINTS" id="PR00502">
    <property type="entry name" value="NUDIXFAMILY"/>
</dbReference>
<proteinExistence type="inferred from homology"/>
<comment type="similarity">
    <text evidence="2">Belongs to the Nudix hydrolase family.</text>
</comment>
<evidence type="ECO:0000313" key="5">
    <source>
        <dbReference type="Proteomes" id="UP000004508"/>
    </source>
</evidence>
<dbReference type="PANTHER" id="PTHR37807">
    <property type="entry name" value="OS07G0160300 PROTEIN"/>
    <property type="match status" value="1"/>
</dbReference>
<dbReference type="InterPro" id="IPR020476">
    <property type="entry name" value="Nudix_hydrolase"/>
</dbReference>
<dbReference type="SUPFAM" id="SSF52540">
    <property type="entry name" value="P-loop containing nucleoside triphosphate hydrolases"/>
    <property type="match status" value="1"/>
</dbReference>
<keyword evidence="1 2" id="KW-0378">Hydrolase</keyword>
<comment type="caution">
    <text evidence="4">The sequence shown here is derived from an EMBL/GenBank/DDBJ whole genome shotgun (WGS) entry which is preliminary data.</text>
</comment>
<evidence type="ECO:0000256" key="2">
    <source>
        <dbReference type="RuleBase" id="RU003476"/>
    </source>
</evidence>
<evidence type="ECO:0000259" key="3">
    <source>
        <dbReference type="PROSITE" id="PS51462"/>
    </source>
</evidence>
<dbReference type="SUPFAM" id="SSF55811">
    <property type="entry name" value="Nudix"/>
    <property type="match status" value="1"/>
</dbReference>
<dbReference type="GO" id="GO:0016787">
    <property type="term" value="F:hydrolase activity"/>
    <property type="evidence" value="ECO:0007669"/>
    <property type="project" value="UniProtKB-KW"/>
</dbReference>
<dbReference type="STRING" id="485913.Krac_1183"/>
<sequence length="329" mass="36725">MKQDLTLVLMAGMPGTGKTTLALALGQSWGWPVIDKDSLKSPLLTGGVGAELAGPASYTLMLEIARDLLVKQHLSVILDSPGRFPFVLEQVKEMTERAEARLKIIRCEAPRKLRNLRLISRETRPSQWREDAGLSDEEEREMFTHLPTETLVLDTSFPLEDCLASAYAYLYQEEEQVNSEGAQMRMQMCSFLLKRQLAAVVLVNETKQLLLQYRGPDAPTSPHQWSLIGGGIEPGETAEEAALREVREETGLHLQEPLAQLWHGLLPSVSQLAAYNEWFVFLAQTQARQSDVSVGEGDAMIFFPLSQVFRLDLAPSALYLLSLAFLVRD</sequence>
<dbReference type="InterPro" id="IPR015797">
    <property type="entry name" value="NUDIX_hydrolase-like_dom_sf"/>
</dbReference>
<dbReference type="eggNOG" id="COG0494">
    <property type="taxonomic scope" value="Bacteria"/>
</dbReference>
<accession>D6U6F7</accession>
<evidence type="ECO:0000256" key="1">
    <source>
        <dbReference type="ARBA" id="ARBA00022801"/>
    </source>
</evidence>
<dbReference type="Pfam" id="PF13671">
    <property type="entry name" value="AAA_33"/>
    <property type="match status" value="1"/>
</dbReference>
<gene>
    <name evidence="4" type="ORF">Krac_1183</name>
</gene>
<dbReference type="InterPro" id="IPR027417">
    <property type="entry name" value="P-loop_NTPase"/>
</dbReference>
<keyword evidence="5" id="KW-1185">Reference proteome</keyword>
<dbReference type="AlphaFoldDB" id="D6U6F7"/>
<evidence type="ECO:0000313" key="4">
    <source>
        <dbReference type="EMBL" id="EFH80568.1"/>
    </source>
</evidence>
<dbReference type="InParanoid" id="D6U6F7"/>
<feature type="domain" description="Nudix hydrolase" evidence="3">
    <location>
        <begin position="193"/>
        <end position="327"/>
    </location>
</feature>
<name>D6U6F7_KTERA</name>
<organism evidence="4 5">
    <name type="scientific">Ktedonobacter racemifer DSM 44963</name>
    <dbReference type="NCBI Taxonomy" id="485913"/>
    <lineage>
        <taxon>Bacteria</taxon>
        <taxon>Bacillati</taxon>
        <taxon>Chloroflexota</taxon>
        <taxon>Ktedonobacteria</taxon>
        <taxon>Ktedonobacterales</taxon>
        <taxon>Ktedonobacteraceae</taxon>
        <taxon>Ktedonobacter</taxon>
    </lineage>
</organism>
<dbReference type="eggNOG" id="COG0645">
    <property type="taxonomic scope" value="Bacteria"/>
</dbReference>
<dbReference type="PANTHER" id="PTHR37807:SF3">
    <property type="entry name" value="OS07G0160300 PROTEIN"/>
    <property type="match status" value="1"/>
</dbReference>
<dbReference type="EMBL" id="ADVG01000005">
    <property type="protein sequence ID" value="EFH80568.1"/>
    <property type="molecule type" value="Genomic_DNA"/>
</dbReference>
<dbReference type="Proteomes" id="UP000004508">
    <property type="component" value="Unassembled WGS sequence"/>
</dbReference>
<dbReference type="Gene3D" id="3.90.79.10">
    <property type="entry name" value="Nucleoside Triphosphate Pyrophosphohydrolase"/>
    <property type="match status" value="1"/>
</dbReference>
<protein>
    <submittedName>
        <fullName evidence="4">NUDIX hydrolase</fullName>
    </submittedName>
</protein>
<dbReference type="PROSITE" id="PS00893">
    <property type="entry name" value="NUDIX_BOX"/>
    <property type="match status" value="1"/>
</dbReference>
<dbReference type="InterPro" id="IPR020084">
    <property type="entry name" value="NUDIX_hydrolase_CS"/>
</dbReference>
<dbReference type="PROSITE" id="PS51462">
    <property type="entry name" value="NUDIX"/>
    <property type="match status" value="1"/>
</dbReference>
<dbReference type="InterPro" id="IPR000086">
    <property type="entry name" value="NUDIX_hydrolase_dom"/>
</dbReference>
<reference evidence="4 5" key="1">
    <citation type="journal article" date="2011" name="Stand. Genomic Sci.">
        <title>Non-contiguous finished genome sequence and contextual data of the filamentous soil bacterium Ktedonobacter racemifer type strain (SOSP1-21).</title>
        <authorList>
            <person name="Chang Y.J."/>
            <person name="Land M."/>
            <person name="Hauser L."/>
            <person name="Chertkov O."/>
            <person name="Del Rio T.G."/>
            <person name="Nolan M."/>
            <person name="Copeland A."/>
            <person name="Tice H."/>
            <person name="Cheng J.F."/>
            <person name="Lucas S."/>
            <person name="Han C."/>
            <person name="Goodwin L."/>
            <person name="Pitluck S."/>
            <person name="Ivanova N."/>
            <person name="Ovchinikova G."/>
            <person name="Pati A."/>
            <person name="Chen A."/>
            <person name="Palaniappan K."/>
            <person name="Mavromatis K."/>
            <person name="Liolios K."/>
            <person name="Brettin T."/>
            <person name="Fiebig A."/>
            <person name="Rohde M."/>
            <person name="Abt B."/>
            <person name="Goker M."/>
            <person name="Detter J.C."/>
            <person name="Woyke T."/>
            <person name="Bristow J."/>
            <person name="Eisen J.A."/>
            <person name="Markowitz V."/>
            <person name="Hugenholtz P."/>
            <person name="Kyrpides N.C."/>
            <person name="Klenk H.P."/>
            <person name="Lapidus A."/>
        </authorList>
    </citation>
    <scope>NUCLEOTIDE SEQUENCE [LARGE SCALE GENOMIC DNA]</scope>
    <source>
        <strain evidence="5">DSM 44963</strain>
    </source>
</reference>
<dbReference type="Gene3D" id="3.40.50.300">
    <property type="entry name" value="P-loop containing nucleotide triphosphate hydrolases"/>
    <property type="match status" value="1"/>
</dbReference>